<dbReference type="AlphaFoldDB" id="A0AAN6ETF5"/>
<sequence>MRPSLLSVTLIHYHARYTPLAGHITLRCIALFLLTLPQKASVEATSYSNWLSSRLRDLTFETTCPCLSVMGLRIPFAFRGGFSGKRRALTVVHRPTDLLKGSSA</sequence>
<dbReference type="EMBL" id="JAJGCB010000009">
    <property type="protein sequence ID" value="KAJ8990844.1"/>
    <property type="molecule type" value="Genomic_DNA"/>
</dbReference>
<reference evidence="1" key="1">
    <citation type="submission" date="2023-01" db="EMBL/GenBank/DDBJ databases">
        <title>Exophiala dermititidis isolated from Cystic Fibrosis Patient.</title>
        <authorList>
            <person name="Kurbessoian T."/>
            <person name="Crocker A."/>
            <person name="Murante D."/>
            <person name="Hogan D.A."/>
            <person name="Stajich J.E."/>
        </authorList>
    </citation>
    <scope>NUCLEOTIDE SEQUENCE</scope>
    <source>
        <strain evidence="1">Ex8</strain>
    </source>
</reference>
<name>A0AAN6ETF5_EXODE</name>
<comment type="caution">
    <text evidence="1">The sequence shown here is derived from an EMBL/GenBank/DDBJ whole genome shotgun (WGS) entry which is preliminary data.</text>
</comment>
<proteinExistence type="predicted"/>
<accession>A0AAN6ETF5</accession>
<evidence type="ECO:0000313" key="2">
    <source>
        <dbReference type="Proteomes" id="UP001161757"/>
    </source>
</evidence>
<dbReference type="Proteomes" id="UP001161757">
    <property type="component" value="Unassembled WGS sequence"/>
</dbReference>
<evidence type="ECO:0000313" key="1">
    <source>
        <dbReference type="EMBL" id="KAJ8990844.1"/>
    </source>
</evidence>
<protein>
    <submittedName>
        <fullName evidence="1">Uncharacterized protein</fullName>
    </submittedName>
</protein>
<gene>
    <name evidence="1" type="ORF">HRR80_004909</name>
</gene>
<organism evidence="1 2">
    <name type="scientific">Exophiala dermatitidis</name>
    <name type="common">Black yeast-like fungus</name>
    <name type="synonym">Wangiella dermatitidis</name>
    <dbReference type="NCBI Taxonomy" id="5970"/>
    <lineage>
        <taxon>Eukaryota</taxon>
        <taxon>Fungi</taxon>
        <taxon>Dikarya</taxon>
        <taxon>Ascomycota</taxon>
        <taxon>Pezizomycotina</taxon>
        <taxon>Eurotiomycetes</taxon>
        <taxon>Chaetothyriomycetidae</taxon>
        <taxon>Chaetothyriales</taxon>
        <taxon>Herpotrichiellaceae</taxon>
        <taxon>Exophiala</taxon>
    </lineage>
</organism>